<dbReference type="Gene3D" id="1.10.10.10">
    <property type="entry name" value="Winged helix-like DNA-binding domain superfamily/Winged helix DNA-binding domain"/>
    <property type="match status" value="1"/>
</dbReference>
<dbReference type="RefSeq" id="WP_204604678.1">
    <property type="nucleotide sequence ID" value="NZ_JBHSED010000001.1"/>
</dbReference>
<dbReference type="InterPro" id="IPR000086">
    <property type="entry name" value="NUDIX_hydrolase_dom"/>
</dbReference>
<evidence type="ECO:0000256" key="1">
    <source>
        <dbReference type="ARBA" id="ARBA00022801"/>
    </source>
</evidence>
<dbReference type="InterPro" id="IPR036388">
    <property type="entry name" value="WH-like_DNA-bd_sf"/>
</dbReference>
<keyword evidence="4" id="KW-1185">Reference proteome</keyword>
<dbReference type="SUPFAM" id="SSF55811">
    <property type="entry name" value="Nudix"/>
    <property type="match status" value="1"/>
</dbReference>
<dbReference type="InterPro" id="IPR020084">
    <property type="entry name" value="NUDIX_hydrolase_CS"/>
</dbReference>
<dbReference type="InterPro" id="IPR036390">
    <property type="entry name" value="WH_DNA-bd_sf"/>
</dbReference>
<dbReference type="EMBL" id="JBHSED010000001">
    <property type="protein sequence ID" value="MFC4301849.1"/>
    <property type="molecule type" value="Genomic_DNA"/>
</dbReference>
<dbReference type="SUPFAM" id="SSF46785">
    <property type="entry name" value="Winged helix' DNA-binding domain"/>
    <property type="match status" value="1"/>
</dbReference>
<dbReference type="Pfam" id="PF00293">
    <property type="entry name" value="NUDIX"/>
    <property type="match status" value="1"/>
</dbReference>
<feature type="domain" description="Nudix hydrolase" evidence="2">
    <location>
        <begin position="19"/>
        <end position="164"/>
    </location>
</feature>
<dbReference type="InterPro" id="IPR015797">
    <property type="entry name" value="NUDIX_hydrolase-like_dom_sf"/>
</dbReference>
<dbReference type="PROSITE" id="PS00893">
    <property type="entry name" value="NUDIX_BOX"/>
    <property type="match status" value="1"/>
</dbReference>
<keyword evidence="1" id="KW-0378">Hydrolase</keyword>
<dbReference type="PANTHER" id="PTHR43736">
    <property type="entry name" value="ADP-RIBOSE PYROPHOSPHATASE"/>
    <property type="match status" value="1"/>
</dbReference>
<dbReference type="PROSITE" id="PS51462">
    <property type="entry name" value="NUDIX"/>
    <property type="match status" value="1"/>
</dbReference>
<sequence length="257" mass="29637">MNQERENASNYSSGRYRTPDGAPADIVIFTIASEERKSAKKSLPHRELQVLLIRRKNWPFEGMWALPGGFCSESETLRECAQRELLEETGVEDIHLEYFNAYSEPGRDPRGWMISHAFFALVNETRLARRRANDDAADVKLFPVAQALEMSLSFDHGAILRDALARIQEQMLTTTIAKQFLPEEFTISELYQVIETVVPEFEEKNFIRKITSTQSRKGILEEARDSDGDLKLSNRYSQRAAQLYRFTNYRPKLSIYS</sequence>
<dbReference type="InterPro" id="IPR054105">
    <property type="entry name" value="WHD_NrtR"/>
</dbReference>
<proteinExistence type="predicted"/>
<protein>
    <submittedName>
        <fullName evidence="3">NUDIX domain-containing protein</fullName>
    </submittedName>
</protein>
<dbReference type="CDD" id="cd18873">
    <property type="entry name" value="NUDIX_NadM_like"/>
    <property type="match status" value="1"/>
</dbReference>
<reference evidence="4" key="1">
    <citation type="journal article" date="2019" name="Int. J. Syst. Evol. Microbiol.">
        <title>The Global Catalogue of Microorganisms (GCM) 10K type strain sequencing project: providing services to taxonomists for standard genome sequencing and annotation.</title>
        <authorList>
            <consortium name="The Broad Institute Genomics Platform"/>
            <consortium name="The Broad Institute Genome Sequencing Center for Infectious Disease"/>
            <person name="Wu L."/>
            <person name="Ma J."/>
        </authorList>
    </citation>
    <scope>NUCLEOTIDE SEQUENCE [LARGE SCALE GENOMIC DNA]</scope>
    <source>
        <strain evidence="4">CGMCC 4.1641</strain>
    </source>
</reference>
<name>A0ABV8S2T0_9BACL</name>
<gene>
    <name evidence="3" type="ORF">ACFO1S_00180</name>
</gene>
<accession>A0ABV8S2T0</accession>
<evidence type="ECO:0000313" key="3">
    <source>
        <dbReference type="EMBL" id="MFC4301849.1"/>
    </source>
</evidence>
<evidence type="ECO:0000259" key="2">
    <source>
        <dbReference type="PROSITE" id="PS51462"/>
    </source>
</evidence>
<dbReference type="PANTHER" id="PTHR43736:SF4">
    <property type="entry name" value="SLR1690 PROTEIN"/>
    <property type="match status" value="1"/>
</dbReference>
<organism evidence="3 4">
    <name type="scientific">Cohnella boryungensis</name>
    <dbReference type="NCBI Taxonomy" id="768479"/>
    <lineage>
        <taxon>Bacteria</taxon>
        <taxon>Bacillati</taxon>
        <taxon>Bacillota</taxon>
        <taxon>Bacilli</taxon>
        <taxon>Bacillales</taxon>
        <taxon>Paenibacillaceae</taxon>
        <taxon>Cohnella</taxon>
    </lineage>
</organism>
<dbReference type="Proteomes" id="UP001595755">
    <property type="component" value="Unassembled WGS sequence"/>
</dbReference>
<comment type="caution">
    <text evidence="3">The sequence shown here is derived from an EMBL/GenBank/DDBJ whole genome shotgun (WGS) entry which is preliminary data.</text>
</comment>
<dbReference type="Pfam" id="PF21906">
    <property type="entry name" value="WHD_NrtR"/>
    <property type="match status" value="1"/>
</dbReference>
<dbReference type="Gene3D" id="3.90.79.10">
    <property type="entry name" value="Nucleoside Triphosphate Pyrophosphohydrolase"/>
    <property type="match status" value="1"/>
</dbReference>
<evidence type="ECO:0000313" key="4">
    <source>
        <dbReference type="Proteomes" id="UP001595755"/>
    </source>
</evidence>